<comment type="caution">
    <text evidence="2">The sequence shown here is derived from an EMBL/GenBank/DDBJ whole genome shotgun (WGS) entry which is preliminary data.</text>
</comment>
<proteinExistence type="predicted"/>
<sequence length="192" mass="23277">MHDKIIQLMDKVVDLEQELERDLEEKQTEFRYRLEEKRIHFEREMTESQRQLKVGLFQFIRRAKLRTLLSVPVIYGLALPLLIVDISVTIYQWICFTLWGMGRVRRRDYWLMDRGHLAYLNAIEKINCYYCSYANGLASYISEVASRTEQYWCPIKHARRVQHPHPRYWRYSDFGDAEAYRSTLDRFRKELG</sequence>
<protein>
    <submittedName>
        <fullName evidence="2">Uncharacterized protein</fullName>
    </submittedName>
</protein>
<dbReference type="Proteomes" id="UP000654401">
    <property type="component" value="Unassembled WGS sequence"/>
</dbReference>
<name>A0A8J6TT03_9GAMM</name>
<keyword evidence="1" id="KW-0812">Transmembrane</keyword>
<reference evidence="2 3" key="1">
    <citation type="submission" date="2020-08" db="EMBL/GenBank/DDBJ databases">
        <title>Bridging the membrane lipid divide: bacteria of the FCB group superphylum have the potential to synthesize archaeal ether lipids.</title>
        <authorList>
            <person name="Villanueva L."/>
            <person name="Von Meijenfeldt F.A.B."/>
            <person name="Westbye A.B."/>
            <person name="Yadav S."/>
            <person name="Hopmans E.C."/>
            <person name="Dutilh B.E."/>
            <person name="Sinninghe Damste J.S."/>
        </authorList>
    </citation>
    <scope>NUCLEOTIDE SEQUENCE [LARGE SCALE GENOMIC DNA]</scope>
    <source>
        <strain evidence="2">NIOZ-UU100</strain>
    </source>
</reference>
<keyword evidence="1" id="KW-1133">Transmembrane helix</keyword>
<keyword evidence="1" id="KW-0472">Membrane</keyword>
<organism evidence="2 3">
    <name type="scientific">Candidatus Thiopontia autotrophica</name>
    <dbReference type="NCBI Taxonomy" id="2841688"/>
    <lineage>
        <taxon>Bacteria</taxon>
        <taxon>Pseudomonadati</taxon>
        <taxon>Pseudomonadota</taxon>
        <taxon>Gammaproteobacteria</taxon>
        <taxon>Candidatus Thiopontia</taxon>
    </lineage>
</organism>
<evidence type="ECO:0000256" key="1">
    <source>
        <dbReference type="SAM" id="Phobius"/>
    </source>
</evidence>
<evidence type="ECO:0000313" key="3">
    <source>
        <dbReference type="Proteomes" id="UP000654401"/>
    </source>
</evidence>
<dbReference type="EMBL" id="JACNFK010000034">
    <property type="protein sequence ID" value="MBC8520173.1"/>
    <property type="molecule type" value="Genomic_DNA"/>
</dbReference>
<evidence type="ECO:0000313" key="2">
    <source>
        <dbReference type="EMBL" id="MBC8520173.1"/>
    </source>
</evidence>
<gene>
    <name evidence="2" type="ORF">H8D24_07185</name>
</gene>
<feature type="transmembrane region" description="Helical" evidence="1">
    <location>
        <begin position="73"/>
        <end position="99"/>
    </location>
</feature>
<dbReference type="AlphaFoldDB" id="A0A8J6TT03"/>
<accession>A0A8J6TT03</accession>